<gene>
    <name evidence="1" type="ORF">BPAE_0002g00510</name>
</gene>
<evidence type="ECO:0008006" key="3">
    <source>
        <dbReference type="Google" id="ProtNLM"/>
    </source>
</evidence>
<dbReference type="SUPFAM" id="SSF51735">
    <property type="entry name" value="NAD(P)-binding Rossmann-fold domains"/>
    <property type="match status" value="1"/>
</dbReference>
<sequence>MTTLTWLVTGCSPGFGEELVQNILDQGDNVIATFQGSKDRIKYLKDTGAATLSLNLTASRFWMIGKPTATIDWSDKYTTAS</sequence>
<protein>
    <recommendedName>
        <fullName evidence="3">Ketoreductase (KR) domain-containing protein</fullName>
    </recommendedName>
</protein>
<accession>A0A4Z1G672</accession>
<dbReference type="EMBL" id="PQXI01000002">
    <property type="protein sequence ID" value="TGO30960.1"/>
    <property type="molecule type" value="Genomic_DNA"/>
</dbReference>
<proteinExistence type="predicted"/>
<keyword evidence="2" id="KW-1185">Reference proteome</keyword>
<evidence type="ECO:0000313" key="2">
    <source>
        <dbReference type="Proteomes" id="UP000297910"/>
    </source>
</evidence>
<evidence type="ECO:0000313" key="1">
    <source>
        <dbReference type="EMBL" id="TGO30960.1"/>
    </source>
</evidence>
<organism evidence="1 2">
    <name type="scientific">Botrytis paeoniae</name>
    <dbReference type="NCBI Taxonomy" id="278948"/>
    <lineage>
        <taxon>Eukaryota</taxon>
        <taxon>Fungi</taxon>
        <taxon>Dikarya</taxon>
        <taxon>Ascomycota</taxon>
        <taxon>Pezizomycotina</taxon>
        <taxon>Leotiomycetes</taxon>
        <taxon>Helotiales</taxon>
        <taxon>Sclerotiniaceae</taxon>
        <taxon>Botrytis</taxon>
    </lineage>
</organism>
<dbReference type="InterPro" id="IPR036291">
    <property type="entry name" value="NAD(P)-bd_dom_sf"/>
</dbReference>
<name>A0A4Z1G672_9HELO</name>
<dbReference type="Proteomes" id="UP000297910">
    <property type="component" value="Unassembled WGS sequence"/>
</dbReference>
<dbReference type="Gene3D" id="3.40.50.720">
    <property type="entry name" value="NAD(P)-binding Rossmann-like Domain"/>
    <property type="match status" value="1"/>
</dbReference>
<dbReference type="AlphaFoldDB" id="A0A4Z1G672"/>
<comment type="caution">
    <text evidence="1">The sequence shown here is derived from an EMBL/GenBank/DDBJ whole genome shotgun (WGS) entry which is preliminary data.</text>
</comment>
<reference evidence="1 2" key="1">
    <citation type="submission" date="2017-12" db="EMBL/GenBank/DDBJ databases">
        <title>Comparative genomics of Botrytis spp.</title>
        <authorList>
            <person name="Valero-Jimenez C.A."/>
            <person name="Tapia P."/>
            <person name="Veloso J."/>
            <person name="Silva-Moreno E."/>
            <person name="Staats M."/>
            <person name="Valdes J.H."/>
            <person name="Van Kan J.A.L."/>
        </authorList>
    </citation>
    <scope>NUCLEOTIDE SEQUENCE [LARGE SCALE GENOMIC DNA]</scope>
    <source>
        <strain evidence="1 2">Bp0003</strain>
    </source>
</reference>